<dbReference type="Pfam" id="PF08367">
    <property type="entry name" value="M16C_assoc"/>
    <property type="match status" value="1"/>
</dbReference>
<proteinExistence type="predicted"/>
<reference evidence="2 3" key="1">
    <citation type="submission" date="2024-03" db="EMBL/GenBank/DDBJ databases">
        <title>The Acrasis kona genome and developmental transcriptomes reveal deep origins of eukaryotic multicellular pathways.</title>
        <authorList>
            <person name="Sheikh S."/>
            <person name="Fu C.-J."/>
            <person name="Brown M.W."/>
            <person name="Baldauf S.L."/>
        </authorList>
    </citation>
    <scope>NUCLEOTIDE SEQUENCE [LARGE SCALE GENOMIC DNA]</scope>
    <source>
        <strain evidence="2 3">ATCC MYA-3509</strain>
    </source>
</reference>
<evidence type="ECO:0000313" key="2">
    <source>
        <dbReference type="EMBL" id="KAL0490390.1"/>
    </source>
</evidence>
<gene>
    <name evidence="2" type="ORF">AKO1_003221</name>
</gene>
<organism evidence="2 3">
    <name type="scientific">Acrasis kona</name>
    <dbReference type="NCBI Taxonomy" id="1008807"/>
    <lineage>
        <taxon>Eukaryota</taxon>
        <taxon>Discoba</taxon>
        <taxon>Heterolobosea</taxon>
        <taxon>Tetramitia</taxon>
        <taxon>Eutetramitia</taxon>
        <taxon>Acrasidae</taxon>
        <taxon>Acrasis</taxon>
    </lineage>
</organism>
<dbReference type="InterPro" id="IPR011249">
    <property type="entry name" value="Metalloenz_LuxS/M16"/>
</dbReference>
<dbReference type="SUPFAM" id="SSF63411">
    <property type="entry name" value="LuxS/MPP-like metallohydrolase"/>
    <property type="match status" value="2"/>
</dbReference>
<dbReference type="EMBL" id="JAOPGA020001684">
    <property type="protein sequence ID" value="KAL0490390.1"/>
    <property type="molecule type" value="Genomic_DNA"/>
</dbReference>
<dbReference type="AlphaFoldDB" id="A0AAW2ZLL9"/>
<sequence>MWRILSSSFNTQKYNLAFRPRYYASHIADGWSGATLVHVLNDKEKELRKFSVFIKCPNNDESNIPSIIQHVKKHDHSSKYNLSRGRTTLEGLISNPLERPLFLDDIHGDTSSDGQIMEFSTVVTQPEDFEDACVLMCKDLFYKPITKSEYKSLIVSRLEPKSPLDKKMLIGSYMSKVLRDMNVVEEQVKTHLRKILRSNDVTTKINSTRMLDAFFETDEYRVEKYRSDHVIPSESLMVIYGDVSQEVVTKILSTLHDDTFTQHQTIHDATPKEVHPFKTVQLTVPPPTFTNPKITNNRLIMAWSTSQVDQSDPYNLYVLGMIQDYLVHTNGPIVRAIKKELPDEQDVVSSYLYDFNEPTLERSHVVMQVANIKNISKVEQVMNDTIDKISNGTFPANPDLMDELINKYSIRIRTHMSQHLHASIIRAWRNDTFNETLVNHTCFVEFIERIKSHIRKTGLVQFLKNSISPLSPSCSIRITLDNHHEDRVSDSVTRFMDQVEPYQQFVIGRDSQLLSNHDPSSSITTHSPKCVHAKLSGGPLVLNNICSNMYDVVHLQCIIDATPNEFFGLKDAALMSLLCKVILKLPARDESAIVLMNKLKITCDDFKVEPWISFEKDQHDARIGLNFSANCHSNQIYKVMDLIQIFMLESCIKQENMDLNHVMEIVRETVKSECYRMEELFLSNPLQMIKSYSASKVSNYSNFHDFCDGYHYWKFLQFYYKYGEMELEYHNKRGAGEVTNYTKEELKNMQEQGYQSLVSNMQVAGALLLNKENRIRVINTSNAAVQRSVLKNASDVFHYNETQPGKIKPFRAESFQHYIEAPYKDAITSHSVTGPPRWSEDHAFITIAVELMNGYLLTEDVHKVCDFAEFTCNVYDGVVTLNTVQRQHVECKYMI</sequence>
<dbReference type="Gene3D" id="3.30.830.10">
    <property type="entry name" value="Metalloenzyme, LuxS/M16 peptidase-like"/>
    <property type="match status" value="2"/>
</dbReference>
<dbReference type="InterPro" id="IPR013578">
    <property type="entry name" value="Peptidase_M16C_assoc"/>
</dbReference>
<name>A0AAW2ZLL9_9EUKA</name>
<dbReference type="GO" id="GO:0046872">
    <property type="term" value="F:metal ion binding"/>
    <property type="evidence" value="ECO:0007669"/>
    <property type="project" value="InterPro"/>
</dbReference>
<feature type="domain" description="Peptidase M16C associated" evidence="1">
    <location>
        <begin position="573"/>
        <end position="717"/>
    </location>
</feature>
<accession>A0AAW2ZLL9</accession>
<dbReference type="GO" id="GO:0006508">
    <property type="term" value="P:proteolysis"/>
    <property type="evidence" value="ECO:0007669"/>
    <property type="project" value="InterPro"/>
</dbReference>
<evidence type="ECO:0000313" key="3">
    <source>
        <dbReference type="Proteomes" id="UP001431209"/>
    </source>
</evidence>
<keyword evidence="3" id="KW-1185">Reference proteome</keyword>
<comment type="caution">
    <text evidence="2">The sequence shown here is derived from an EMBL/GenBank/DDBJ whole genome shotgun (WGS) entry which is preliminary data.</text>
</comment>
<dbReference type="Proteomes" id="UP001431209">
    <property type="component" value="Unassembled WGS sequence"/>
</dbReference>
<protein>
    <recommendedName>
        <fullName evidence="1">Peptidase M16C associated domain-containing protein</fullName>
    </recommendedName>
</protein>
<evidence type="ECO:0000259" key="1">
    <source>
        <dbReference type="Pfam" id="PF08367"/>
    </source>
</evidence>